<dbReference type="SUPFAM" id="SSF52540">
    <property type="entry name" value="P-loop containing nucleoside triphosphate hydrolases"/>
    <property type="match status" value="1"/>
</dbReference>
<dbReference type="PANTHER" id="PTHR43297">
    <property type="entry name" value="OLIGOPEPTIDE TRANSPORT ATP-BINDING PROTEIN APPD"/>
    <property type="match status" value="1"/>
</dbReference>
<evidence type="ECO:0000256" key="5">
    <source>
        <dbReference type="ARBA" id="ARBA00022741"/>
    </source>
</evidence>
<keyword evidence="4" id="KW-1003">Cell membrane</keyword>
<keyword evidence="5" id="KW-0547">Nucleotide-binding</keyword>
<dbReference type="Gene3D" id="3.40.50.300">
    <property type="entry name" value="P-loop containing nucleotide triphosphate hydrolases"/>
    <property type="match status" value="1"/>
</dbReference>
<dbReference type="PANTHER" id="PTHR43297:SF2">
    <property type="entry name" value="DIPEPTIDE TRANSPORT ATP-BINDING PROTEIN DPPD"/>
    <property type="match status" value="1"/>
</dbReference>
<name>A0A931CZA3_9BACT</name>
<dbReference type="InterPro" id="IPR027417">
    <property type="entry name" value="P-loop_NTPase"/>
</dbReference>
<evidence type="ECO:0000256" key="2">
    <source>
        <dbReference type="ARBA" id="ARBA00005417"/>
    </source>
</evidence>
<keyword evidence="3" id="KW-0813">Transport</keyword>
<keyword evidence="6 9" id="KW-0067">ATP-binding</keyword>
<dbReference type="InterPro" id="IPR003439">
    <property type="entry name" value="ABC_transporter-like_ATP-bd"/>
</dbReference>
<keyword evidence="7" id="KW-0472">Membrane</keyword>
<dbReference type="PROSITE" id="PS50893">
    <property type="entry name" value="ABC_TRANSPORTER_2"/>
    <property type="match status" value="1"/>
</dbReference>
<evidence type="ECO:0000256" key="7">
    <source>
        <dbReference type="ARBA" id="ARBA00023136"/>
    </source>
</evidence>
<comment type="caution">
    <text evidence="9">The sequence shown here is derived from an EMBL/GenBank/DDBJ whole genome shotgun (WGS) entry which is preliminary data.</text>
</comment>
<evidence type="ECO:0000256" key="1">
    <source>
        <dbReference type="ARBA" id="ARBA00004417"/>
    </source>
</evidence>
<dbReference type="InterPro" id="IPR003593">
    <property type="entry name" value="AAA+_ATPase"/>
</dbReference>
<dbReference type="InterPro" id="IPR050388">
    <property type="entry name" value="ABC_Ni/Peptide_Import"/>
</dbReference>
<evidence type="ECO:0000259" key="8">
    <source>
        <dbReference type="PROSITE" id="PS50893"/>
    </source>
</evidence>
<dbReference type="AlphaFoldDB" id="A0A931CZA3"/>
<feature type="domain" description="ABC transporter" evidence="8">
    <location>
        <begin position="7"/>
        <end position="259"/>
    </location>
</feature>
<dbReference type="CDD" id="cd03257">
    <property type="entry name" value="ABC_NikE_OppD_transporters"/>
    <property type="match status" value="1"/>
</dbReference>
<reference evidence="9" key="1">
    <citation type="submission" date="2020-07" db="EMBL/GenBank/DDBJ databases">
        <title>Severe corrosion of carbon steel in oil field produced water can be linked to methanogenic archaea containing a special type of NiFe hydrogenase.</title>
        <authorList>
            <person name="Lahme S."/>
            <person name="Mand J."/>
            <person name="Longwell J."/>
            <person name="Smith R."/>
            <person name="Enning D."/>
        </authorList>
    </citation>
    <scope>NUCLEOTIDE SEQUENCE</scope>
    <source>
        <strain evidence="9">MIC098Bin6</strain>
    </source>
</reference>
<dbReference type="SMART" id="SM00382">
    <property type="entry name" value="AAA"/>
    <property type="match status" value="1"/>
</dbReference>
<dbReference type="GO" id="GO:0015833">
    <property type="term" value="P:peptide transport"/>
    <property type="evidence" value="ECO:0007669"/>
    <property type="project" value="InterPro"/>
</dbReference>
<comment type="similarity">
    <text evidence="2">Belongs to the ABC transporter superfamily.</text>
</comment>
<evidence type="ECO:0000256" key="3">
    <source>
        <dbReference type="ARBA" id="ARBA00022448"/>
    </source>
</evidence>
<protein>
    <submittedName>
        <fullName evidence="9">ABC transporter ATP-binding protein</fullName>
    </submittedName>
</protein>
<evidence type="ECO:0000313" key="10">
    <source>
        <dbReference type="Proteomes" id="UP000706172"/>
    </source>
</evidence>
<dbReference type="InterPro" id="IPR013563">
    <property type="entry name" value="Oligopep_ABC_C"/>
</dbReference>
<dbReference type="Pfam" id="PF00005">
    <property type="entry name" value="ABC_tran"/>
    <property type="match status" value="1"/>
</dbReference>
<evidence type="ECO:0000256" key="6">
    <source>
        <dbReference type="ARBA" id="ARBA00022840"/>
    </source>
</evidence>
<accession>A0A931CZA3</accession>
<dbReference type="GO" id="GO:0016887">
    <property type="term" value="F:ATP hydrolysis activity"/>
    <property type="evidence" value="ECO:0007669"/>
    <property type="project" value="InterPro"/>
</dbReference>
<organism evidence="9 10">
    <name type="scientific">Desulfotignum balticum</name>
    <dbReference type="NCBI Taxonomy" id="115781"/>
    <lineage>
        <taxon>Bacteria</taxon>
        <taxon>Pseudomonadati</taxon>
        <taxon>Thermodesulfobacteriota</taxon>
        <taxon>Desulfobacteria</taxon>
        <taxon>Desulfobacterales</taxon>
        <taxon>Desulfobacteraceae</taxon>
        <taxon>Desulfotignum</taxon>
    </lineage>
</organism>
<dbReference type="Proteomes" id="UP000706172">
    <property type="component" value="Unassembled WGS sequence"/>
</dbReference>
<sequence length="335" mass="37020">MTQHTLLEIKDLVVEFDTEQGRVRAVDHVGFSLGKGRILGIAGESGCGKSVTALSIIRLLPKPVSQIVKGRILYQGQDLLTLPIQQMQRIRGRKIAMIFQEPMTALNPVHTAGRQMKEVFALHFPDMTAGEKHTQAIQLLERAGIPDPARVLDKYPHQLSGGIRQRVMIAMALSCEPDILIADEPTTALDVTIQAQILDLIKGLKNRSGMSIVLITHDLGVIAENCDDVAVMYAGQIVETADVRSLFKHPLHPYTKGLLVSIPSLSKHSKTRLPTIPGNVPDLARMPEGCRFADRCPDTEEICRTHPPRLRSVGKGRTVACHLVSRPFEQKKKRI</sequence>
<proteinExistence type="inferred from homology"/>
<comment type="subcellular location">
    <subcellularLocation>
        <location evidence="1">Cell inner membrane</location>
        <topology evidence="1">Peripheral membrane protein</topology>
    </subcellularLocation>
</comment>
<dbReference type="Pfam" id="PF08352">
    <property type="entry name" value="oligo_HPY"/>
    <property type="match status" value="1"/>
</dbReference>
<evidence type="ECO:0000313" key="9">
    <source>
        <dbReference type="EMBL" id="MBG0779218.1"/>
    </source>
</evidence>
<dbReference type="GO" id="GO:0005886">
    <property type="term" value="C:plasma membrane"/>
    <property type="evidence" value="ECO:0007669"/>
    <property type="project" value="UniProtKB-SubCell"/>
</dbReference>
<dbReference type="GO" id="GO:0005524">
    <property type="term" value="F:ATP binding"/>
    <property type="evidence" value="ECO:0007669"/>
    <property type="project" value="UniProtKB-KW"/>
</dbReference>
<gene>
    <name evidence="9" type="ORF">H0S81_04760</name>
</gene>
<dbReference type="EMBL" id="JACCQK010000243">
    <property type="protein sequence ID" value="MBG0779218.1"/>
    <property type="molecule type" value="Genomic_DNA"/>
</dbReference>
<dbReference type="NCBIfam" id="TIGR01727">
    <property type="entry name" value="oligo_HPY"/>
    <property type="match status" value="1"/>
</dbReference>
<evidence type="ECO:0000256" key="4">
    <source>
        <dbReference type="ARBA" id="ARBA00022475"/>
    </source>
</evidence>
<dbReference type="FunFam" id="3.40.50.300:FF:000016">
    <property type="entry name" value="Oligopeptide ABC transporter ATP-binding component"/>
    <property type="match status" value="1"/>
</dbReference>